<evidence type="ECO:0000256" key="1">
    <source>
        <dbReference type="SAM" id="MobiDB-lite"/>
    </source>
</evidence>
<reference evidence="2 3" key="1">
    <citation type="submission" date="2021-06" db="EMBL/GenBank/DDBJ databases">
        <authorList>
            <person name="Palmer J.M."/>
        </authorList>
    </citation>
    <scope>NUCLEOTIDE SEQUENCE [LARGE SCALE GENOMIC DNA]</scope>
    <source>
        <strain evidence="2 3">GA_2019</strain>
        <tissue evidence="2">Muscle</tissue>
    </source>
</reference>
<proteinExistence type="predicted"/>
<name>A0ABV0PJE2_9TELE</name>
<accession>A0ABV0PJE2</accession>
<gene>
    <name evidence="2" type="ORF">GOODEAATRI_033759</name>
</gene>
<protein>
    <submittedName>
        <fullName evidence="2">Uncharacterized protein</fullName>
    </submittedName>
</protein>
<feature type="compositionally biased region" description="Pro residues" evidence="1">
    <location>
        <begin position="165"/>
        <end position="179"/>
    </location>
</feature>
<sequence>MGKGASKNKLKNELQCKYWKFIEAQDPNKLKYLDKWITTYNYDGRLNSQKLFNLQDAIIKKTKHDPRKMEKEGYEDVDYWLKVAKRREEGVKKHKEEEKEKGEEDCRKQLLFHRAEDNETGCVGARRGQPGNAAVLPQGEQEQEAQIDEQPRAHATAVTSSIYPGLPPQDPPPEYPTPPQTRSNKIPLRWSRQFGRTFSPTLTHSPRVAPKLFHDEDPSLTEAYPMIQVANPNVGDNQPPAILVYRTWTMDDVKKAVEGVTSPREDPIQCGEDLESLRRCYHLNGEEVQQVWMTVTGTDWHHVRGNWNPIHNNAVLAHNDQELTNRVRGLIDRLTVRYRLEADICSGVPQVTGDRMSKDPVIGTVQDKK</sequence>
<dbReference type="EMBL" id="JAHRIO010077360">
    <property type="protein sequence ID" value="MEQ2183549.1"/>
    <property type="molecule type" value="Genomic_DNA"/>
</dbReference>
<evidence type="ECO:0000313" key="3">
    <source>
        <dbReference type="Proteomes" id="UP001476798"/>
    </source>
</evidence>
<feature type="region of interest" description="Disordered" evidence="1">
    <location>
        <begin position="121"/>
        <end position="186"/>
    </location>
</feature>
<keyword evidence="3" id="KW-1185">Reference proteome</keyword>
<organism evidence="2 3">
    <name type="scientific">Goodea atripinnis</name>
    <dbReference type="NCBI Taxonomy" id="208336"/>
    <lineage>
        <taxon>Eukaryota</taxon>
        <taxon>Metazoa</taxon>
        <taxon>Chordata</taxon>
        <taxon>Craniata</taxon>
        <taxon>Vertebrata</taxon>
        <taxon>Euteleostomi</taxon>
        <taxon>Actinopterygii</taxon>
        <taxon>Neopterygii</taxon>
        <taxon>Teleostei</taxon>
        <taxon>Neoteleostei</taxon>
        <taxon>Acanthomorphata</taxon>
        <taxon>Ovalentaria</taxon>
        <taxon>Atherinomorphae</taxon>
        <taxon>Cyprinodontiformes</taxon>
        <taxon>Goodeidae</taxon>
        <taxon>Goodea</taxon>
    </lineage>
</organism>
<dbReference type="Proteomes" id="UP001476798">
    <property type="component" value="Unassembled WGS sequence"/>
</dbReference>
<comment type="caution">
    <text evidence="2">The sequence shown here is derived from an EMBL/GenBank/DDBJ whole genome shotgun (WGS) entry which is preliminary data.</text>
</comment>
<evidence type="ECO:0000313" key="2">
    <source>
        <dbReference type="EMBL" id="MEQ2183549.1"/>
    </source>
</evidence>